<keyword evidence="3 9" id="KW-0812">Transmembrane</keyword>
<reference evidence="10 11" key="1">
    <citation type="journal article" date="2013" name="Genome Biol.">
        <title>Genome of Acanthamoeba castellanii highlights extensive lateral gene transfer and early evolution of tyrosine kinase signaling.</title>
        <authorList>
            <person name="Clarke M."/>
            <person name="Lohan A.J."/>
            <person name="Liu B."/>
            <person name="Lagkouvardos I."/>
            <person name="Roy S."/>
            <person name="Zafar N."/>
            <person name="Bertelli C."/>
            <person name="Schilde C."/>
            <person name="Kianianmomeni A."/>
            <person name="Burglin T.R."/>
            <person name="Frech C."/>
            <person name="Turcotte B."/>
            <person name="Kopec K.O."/>
            <person name="Synnott J.M."/>
            <person name="Choo C."/>
            <person name="Paponov I."/>
            <person name="Finkler A."/>
            <person name="Soon Heng Tan C."/>
            <person name="Hutchins A.P."/>
            <person name="Weinmeier T."/>
            <person name="Rattei T."/>
            <person name="Chu J.S."/>
            <person name="Gimenez G."/>
            <person name="Irimia M."/>
            <person name="Rigden D.J."/>
            <person name="Fitzpatrick D.A."/>
            <person name="Lorenzo-Morales J."/>
            <person name="Bateman A."/>
            <person name="Chiu C.H."/>
            <person name="Tang P."/>
            <person name="Hegemann P."/>
            <person name="Fromm H."/>
            <person name="Raoult D."/>
            <person name="Greub G."/>
            <person name="Miranda-Saavedra D."/>
            <person name="Chen N."/>
            <person name="Nash P."/>
            <person name="Ginger M.L."/>
            <person name="Horn M."/>
            <person name="Schaap P."/>
            <person name="Caler L."/>
            <person name="Loftus B."/>
        </authorList>
    </citation>
    <scope>NUCLEOTIDE SEQUENCE [LARGE SCALE GENOMIC DNA]</scope>
    <source>
        <strain evidence="10 11">Neff</strain>
    </source>
</reference>
<evidence type="ECO:0000256" key="3">
    <source>
        <dbReference type="ARBA" id="ARBA00022692"/>
    </source>
</evidence>
<evidence type="ECO:0000256" key="8">
    <source>
        <dbReference type="SAM" id="MobiDB-lite"/>
    </source>
</evidence>
<accession>L8HHI4</accession>
<proteinExistence type="inferred from homology"/>
<name>L8HHI4_ACACF</name>
<dbReference type="VEuPathDB" id="AmoebaDB:ACA1_287230"/>
<feature type="compositionally biased region" description="Basic and acidic residues" evidence="8">
    <location>
        <begin position="106"/>
        <end position="115"/>
    </location>
</feature>
<evidence type="ECO:0000313" key="10">
    <source>
        <dbReference type="EMBL" id="ELR25044.1"/>
    </source>
</evidence>
<gene>
    <name evidence="10" type="ORF">ACA1_287230</name>
</gene>
<feature type="region of interest" description="Disordered" evidence="8">
    <location>
        <begin position="41"/>
        <end position="70"/>
    </location>
</feature>
<evidence type="ECO:0000313" key="11">
    <source>
        <dbReference type="Proteomes" id="UP000011083"/>
    </source>
</evidence>
<keyword evidence="6" id="KW-0496">Mitochondrion</keyword>
<evidence type="ECO:0000256" key="1">
    <source>
        <dbReference type="ARBA" id="ARBA00004434"/>
    </source>
</evidence>
<feature type="compositionally biased region" description="Basic and acidic residues" evidence="8">
    <location>
        <begin position="56"/>
        <end position="70"/>
    </location>
</feature>
<dbReference type="InterPro" id="IPR020164">
    <property type="entry name" value="Cyt_c_Oxase_assmbl_COX16"/>
</dbReference>
<dbReference type="AlphaFoldDB" id="L8HHI4"/>
<feature type="transmembrane region" description="Helical" evidence="9">
    <location>
        <begin position="14"/>
        <end position="36"/>
    </location>
</feature>
<evidence type="ECO:0000256" key="6">
    <source>
        <dbReference type="ARBA" id="ARBA00023128"/>
    </source>
</evidence>
<keyword evidence="11" id="KW-1185">Reference proteome</keyword>
<keyword evidence="5 9" id="KW-1133">Transmembrane helix</keyword>
<feature type="region of interest" description="Disordered" evidence="8">
    <location>
        <begin position="95"/>
        <end position="133"/>
    </location>
</feature>
<dbReference type="Proteomes" id="UP000011083">
    <property type="component" value="Unassembled WGS sequence"/>
</dbReference>
<dbReference type="GeneID" id="14926085"/>
<sequence>MQHGRRKKAGEQVFLRYGAPALAFMVVGSVGLARFVKGRNEVADKRSSSCSEQEYEELRRQQQDQWRKQQEEPFDLEAAYESMKNKIDLETWKTVPVPRSEEEEALDRAMREKLEAATNSAQPDVNKRPTDNS</sequence>
<dbReference type="GO" id="GO:0005743">
    <property type="term" value="C:mitochondrial inner membrane"/>
    <property type="evidence" value="ECO:0007669"/>
    <property type="project" value="UniProtKB-SubCell"/>
</dbReference>
<evidence type="ECO:0000256" key="2">
    <source>
        <dbReference type="ARBA" id="ARBA00008370"/>
    </source>
</evidence>
<evidence type="ECO:0000256" key="7">
    <source>
        <dbReference type="ARBA" id="ARBA00023136"/>
    </source>
</evidence>
<comment type="subcellular location">
    <subcellularLocation>
        <location evidence="1">Mitochondrion inner membrane</location>
        <topology evidence="1">Single-pass membrane protein</topology>
    </subcellularLocation>
</comment>
<keyword evidence="4" id="KW-0999">Mitochondrion inner membrane</keyword>
<dbReference type="Pfam" id="PF14138">
    <property type="entry name" value="COX16"/>
    <property type="match status" value="1"/>
</dbReference>
<comment type="similarity">
    <text evidence="2">Belongs to the COX16 family.</text>
</comment>
<dbReference type="EMBL" id="KB007805">
    <property type="protein sequence ID" value="ELR25044.1"/>
    <property type="molecule type" value="Genomic_DNA"/>
</dbReference>
<evidence type="ECO:0000256" key="4">
    <source>
        <dbReference type="ARBA" id="ARBA00022792"/>
    </source>
</evidence>
<dbReference type="RefSeq" id="XP_004357433.1">
    <property type="nucleotide sequence ID" value="XM_004357377.1"/>
</dbReference>
<evidence type="ECO:0000256" key="9">
    <source>
        <dbReference type="SAM" id="Phobius"/>
    </source>
</evidence>
<evidence type="ECO:0000256" key="5">
    <source>
        <dbReference type="ARBA" id="ARBA00022989"/>
    </source>
</evidence>
<dbReference type="KEGG" id="acan:ACA1_287230"/>
<keyword evidence="7 9" id="KW-0472">Membrane</keyword>
<protein>
    <submittedName>
        <fullName evidence="10">Uncharacterized protein</fullName>
    </submittedName>
</protein>
<organism evidence="10 11">
    <name type="scientific">Acanthamoeba castellanii (strain ATCC 30010 / Neff)</name>
    <dbReference type="NCBI Taxonomy" id="1257118"/>
    <lineage>
        <taxon>Eukaryota</taxon>
        <taxon>Amoebozoa</taxon>
        <taxon>Discosea</taxon>
        <taxon>Longamoebia</taxon>
        <taxon>Centramoebida</taxon>
        <taxon>Acanthamoebidae</taxon>
        <taxon>Acanthamoeba</taxon>
    </lineage>
</organism>